<evidence type="ECO:0000256" key="3">
    <source>
        <dbReference type="ARBA" id="ARBA00022989"/>
    </source>
</evidence>
<comment type="caution">
    <text evidence="7">The sequence shown here is derived from an EMBL/GenBank/DDBJ whole genome shotgun (WGS) entry which is preliminary data.</text>
</comment>
<feature type="region of interest" description="Disordered" evidence="5">
    <location>
        <begin position="1"/>
        <end position="90"/>
    </location>
</feature>
<organism evidence="7 8">
    <name type="scientific">Roseibium limicola</name>
    <dbReference type="NCBI Taxonomy" id="2816037"/>
    <lineage>
        <taxon>Bacteria</taxon>
        <taxon>Pseudomonadati</taxon>
        <taxon>Pseudomonadota</taxon>
        <taxon>Alphaproteobacteria</taxon>
        <taxon>Hyphomicrobiales</taxon>
        <taxon>Stappiaceae</taxon>
        <taxon>Roseibium</taxon>
    </lineage>
</organism>
<name>A0A939EKH9_9HYPH</name>
<dbReference type="InterPro" id="IPR021147">
    <property type="entry name" value="DUF697"/>
</dbReference>
<feature type="transmembrane region" description="Helical" evidence="6">
    <location>
        <begin position="179"/>
        <end position="197"/>
    </location>
</feature>
<sequence length="212" mass="22716">MTKQLPKTSTRTLDDLRRAANLTFSAEQQARRPVASPLQDVGTPKNKPDQTTGNAPREEADASPQEEQSSRSKEQPALTARQSPPGKNEFRRNAGQLVIDRHVHFATIAGLVPMPWVDLAAIAAIVERMLRKLSRLYGQPISTHRSKRLAAGLVTGMAAPGIASFTLTGLLRIAPGPHLLGMAITSVSAAVLIRVVGEVYLSRLDAGAEASS</sequence>
<evidence type="ECO:0000256" key="1">
    <source>
        <dbReference type="ARBA" id="ARBA00004141"/>
    </source>
</evidence>
<dbReference type="AlphaFoldDB" id="A0A939EKH9"/>
<dbReference type="GO" id="GO:0016020">
    <property type="term" value="C:membrane"/>
    <property type="evidence" value="ECO:0007669"/>
    <property type="project" value="UniProtKB-SubCell"/>
</dbReference>
<feature type="compositionally biased region" description="Polar residues" evidence="5">
    <location>
        <begin position="1"/>
        <end position="11"/>
    </location>
</feature>
<keyword evidence="4 6" id="KW-0472">Membrane</keyword>
<evidence type="ECO:0000256" key="6">
    <source>
        <dbReference type="SAM" id="Phobius"/>
    </source>
</evidence>
<evidence type="ECO:0000256" key="5">
    <source>
        <dbReference type="SAM" id="MobiDB-lite"/>
    </source>
</evidence>
<evidence type="ECO:0000313" key="7">
    <source>
        <dbReference type="EMBL" id="MBO0344276.1"/>
    </source>
</evidence>
<dbReference type="Proteomes" id="UP000664779">
    <property type="component" value="Unassembled WGS sequence"/>
</dbReference>
<keyword evidence="2 6" id="KW-0812">Transmembrane</keyword>
<evidence type="ECO:0000256" key="4">
    <source>
        <dbReference type="ARBA" id="ARBA00023136"/>
    </source>
</evidence>
<dbReference type="Pfam" id="PF05128">
    <property type="entry name" value="DUF697"/>
    <property type="match status" value="1"/>
</dbReference>
<keyword evidence="8" id="KW-1185">Reference proteome</keyword>
<keyword evidence="3 6" id="KW-1133">Transmembrane helix</keyword>
<proteinExistence type="predicted"/>
<feature type="transmembrane region" description="Helical" evidence="6">
    <location>
        <begin position="149"/>
        <end position="173"/>
    </location>
</feature>
<dbReference type="RefSeq" id="WP_206938214.1">
    <property type="nucleotide sequence ID" value="NZ_JAFLNF010000001.1"/>
</dbReference>
<gene>
    <name evidence="7" type="ORF">J0X15_03490</name>
</gene>
<accession>A0A939EKH9</accession>
<evidence type="ECO:0000256" key="2">
    <source>
        <dbReference type="ARBA" id="ARBA00022692"/>
    </source>
</evidence>
<comment type="subcellular location">
    <subcellularLocation>
        <location evidence="1">Membrane</location>
        <topology evidence="1">Multi-pass membrane protein</topology>
    </subcellularLocation>
</comment>
<protein>
    <submittedName>
        <fullName evidence="7">YcjF family protein</fullName>
    </submittedName>
</protein>
<reference evidence="7" key="1">
    <citation type="submission" date="2021-03" db="EMBL/GenBank/DDBJ databases">
        <title>Roseibium sp. CAU 1637 isolated from Incheon.</title>
        <authorList>
            <person name="Kim W."/>
        </authorList>
    </citation>
    <scope>NUCLEOTIDE SEQUENCE</scope>
    <source>
        <strain evidence="7">CAU 1637</strain>
    </source>
</reference>
<dbReference type="EMBL" id="JAFLNF010000001">
    <property type="protein sequence ID" value="MBO0344276.1"/>
    <property type="molecule type" value="Genomic_DNA"/>
</dbReference>
<evidence type="ECO:0000313" key="8">
    <source>
        <dbReference type="Proteomes" id="UP000664779"/>
    </source>
</evidence>